<dbReference type="InterPro" id="IPR042070">
    <property type="entry name" value="PucR_C-HTH_sf"/>
</dbReference>
<keyword evidence="5" id="KW-1185">Reference proteome</keyword>
<dbReference type="eggNOG" id="COG2508">
    <property type="taxonomic scope" value="Bacteria"/>
</dbReference>
<feature type="domain" description="CdaR GGDEF-like" evidence="3">
    <location>
        <begin position="166"/>
        <end position="293"/>
    </location>
</feature>
<dbReference type="InterPro" id="IPR041522">
    <property type="entry name" value="CdaR_GGDEF"/>
</dbReference>
<feature type="domain" description="PucR C-terminal helix-turn-helix" evidence="2">
    <location>
        <begin position="346"/>
        <end position="403"/>
    </location>
</feature>
<organism evidence="4 5">
    <name type="scientific">Paenibacillus tyrfis</name>
    <dbReference type="NCBI Taxonomy" id="1501230"/>
    <lineage>
        <taxon>Bacteria</taxon>
        <taxon>Bacillati</taxon>
        <taxon>Bacillota</taxon>
        <taxon>Bacilli</taxon>
        <taxon>Bacillales</taxon>
        <taxon>Paenibacillaceae</taxon>
        <taxon>Paenibacillus</taxon>
    </lineage>
</organism>
<accession>A0A081P1B9</accession>
<dbReference type="AlphaFoldDB" id="A0A081P1B9"/>
<name>A0A081P1B9_9BACL</name>
<dbReference type="InterPro" id="IPR051448">
    <property type="entry name" value="CdaR-like_regulators"/>
</dbReference>
<gene>
    <name evidence="4" type="ORF">ET33_09445</name>
</gene>
<evidence type="ECO:0000256" key="1">
    <source>
        <dbReference type="ARBA" id="ARBA00006754"/>
    </source>
</evidence>
<comment type="caution">
    <text evidence="4">The sequence shown here is derived from an EMBL/GenBank/DDBJ whole genome shotgun (WGS) entry which is preliminary data.</text>
</comment>
<dbReference type="PANTHER" id="PTHR33744:SF1">
    <property type="entry name" value="DNA-BINDING TRANSCRIPTIONAL ACTIVATOR ADER"/>
    <property type="match status" value="1"/>
</dbReference>
<dbReference type="RefSeq" id="WP_036685797.1">
    <property type="nucleotide sequence ID" value="NZ_FYEP01000011.1"/>
</dbReference>
<comment type="similarity">
    <text evidence="1">Belongs to the CdaR family.</text>
</comment>
<evidence type="ECO:0000259" key="2">
    <source>
        <dbReference type="Pfam" id="PF13556"/>
    </source>
</evidence>
<dbReference type="PANTHER" id="PTHR33744">
    <property type="entry name" value="CARBOHYDRATE DIACID REGULATOR"/>
    <property type="match status" value="1"/>
</dbReference>
<proteinExistence type="inferred from homology"/>
<dbReference type="Gene3D" id="1.10.10.2840">
    <property type="entry name" value="PucR C-terminal helix-turn-helix domain"/>
    <property type="match status" value="1"/>
</dbReference>
<evidence type="ECO:0000313" key="5">
    <source>
        <dbReference type="Proteomes" id="UP000028123"/>
    </source>
</evidence>
<evidence type="ECO:0000313" key="4">
    <source>
        <dbReference type="EMBL" id="KEQ24492.1"/>
    </source>
</evidence>
<protein>
    <submittedName>
        <fullName evidence="4">PucR family transcriptional regulator</fullName>
    </submittedName>
</protein>
<dbReference type="OrthoDB" id="9792148at2"/>
<evidence type="ECO:0000259" key="3">
    <source>
        <dbReference type="Pfam" id="PF17853"/>
    </source>
</evidence>
<dbReference type="EMBL" id="JNVM01000016">
    <property type="protein sequence ID" value="KEQ24492.1"/>
    <property type="molecule type" value="Genomic_DNA"/>
</dbReference>
<dbReference type="Pfam" id="PF13556">
    <property type="entry name" value="HTH_30"/>
    <property type="match status" value="1"/>
</dbReference>
<dbReference type="InterPro" id="IPR025736">
    <property type="entry name" value="PucR_C-HTH_dom"/>
</dbReference>
<reference evidence="4 5" key="1">
    <citation type="submission" date="2014-06" db="EMBL/GenBank/DDBJ databases">
        <title>Draft genome sequence of Paenibacillus sp. MSt1.</title>
        <authorList>
            <person name="Aw Y.K."/>
            <person name="Ong K.S."/>
            <person name="Gan H.M."/>
            <person name="Lee S.M."/>
        </authorList>
    </citation>
    <scope>NUCLEOTIDE SEQUENCE [LARGE SCALE GENOMIC DNA]</scope>
    <source>
        <strain evidence="4 5">MSt1</strain>
    </source>
</reference>
<dbReference type="Pfam" id="PF17853">
    <property type="entry name" value="GGDEF_2"/>
    <property type="match status" value="1"/>
</dbReference>
<sequence>MTAEKGPFDQHFDSLETLAETISEVLRCPVTIEDANHRLVAYSAHDRQTDEARTATIIGRRVPEKVVQSLWRQGVIPQLMKTDEPVRIASIMNIGLGDRVAVAIRKDEEVLGYIWALEVEKPIDDNGIQQLKKAAQTAKQKLLQIQTRKRKQEEGYQEFFWQLLTGHLTTEAAVRDKAAQIHLTLPPAFYVMVFEFPESIDDHRLQQIRYLMSVTQRISVVCHAVDHHHFILLASPSESTSWKEHAGSFINHFGKQMHDRFRVSAMASACGSLYEDYGKVETSYREALTLLRLKKLFPNQTKIHHYEDLGFYRFLPPIFEYKQSHRMVNRHLQRLKEYDRDHHTNLLDTLETFLMHDSNAKEAAAALHIHTNTMNYRLSRIAEIGEIDLKSMDQKVALYIDLKTNKLMSS</sequence>
<dbReference type="Proteomes" id="UP000028123">
    <property type="component" value="Unassembled WGS sequence"/>
</dbReference>